<reference evidence="1 2" key="1">
    <citation type="submission" date="2023-02" db="EMBL/GenBank/DDBJ databases">
        <title>LHISI_Scaffold_Assembly.</title>
        <authorList>
            <person name="Stuart O.P."/>
            <person name="Cleave R."/>
            <person name="Magrath M.J.L."/>
            <person name="Mikheyev A.S."/>
        </authorList>
    </citation>
    <scope>NUCLEOTIDE SEQUENCE [LARGE SCALE GENOMIC DNA]</scope>
    <source>
        <strain evidence="1">Daus_M_001</strain>
        <tissue evidence="1">Leg muscle</tissue>
    </source>
</reference>
<gene>
    <name evidence="1" type="ORF">PR048_009125</name>
</gene>
<dbReference type="Gene3D" id="3.30.420.10">
    <property type="entry name" value="Ribonuclease H-like superfamily/Ribonuclease H"/>
    <property type="match status" value="1"/>
</dbReference>
<dbReference type="Proteomes" id="UP001159363">
    <property type="component" value="Chromosome 3"/>
</dbReference>
<dbReference type="PANTHER" id="PTHR47326:SF1">
    <property type="entry name" value="HTH PSQ-TYPE DOMAIN-CONTAINING PROTEIN"/>
    <property type="match status" value="1"/>
</dbReference>
<evidence type="ECO:0000313" key="1">
    <source>
        <dbReference type="EMBL" id="KAJ8889625.1"/>
    </source>
</evidence>
<accession>A0ABQ9HZ00</accession>
<dbReference type="PANTHER" id="PTHR47326">
    <property type="entry name" value="TRANSPOSABLE ELEMENT TC3 TRANSPOSASE-LIKE PROTEIN"/>
    <property type="match status" value="1"/>
</dbReference>
<proteinExistence type="predicted"/>
<dbReference type="InterPro" id="IPR036397">
    <property type="entry name" value="RNaseH_sf"/>
</dbReference>
<evidence type="ECO:0000313" key="2">
    <source>
        <dbReference type="Proteomes" id="UP001159363"/>
    </source>
</evidence>
<comment type="caution">
    <text evidence="1">The sequence shown here is derived from an EMBL/GenBank/DDBJ whole genome shotgun (WGS) entry which is preliminary data.</text>
</comment>
<organism evidence="1 2">
    <name type="scientific">Dryococelus australis</name>
    <dbReference type="NCBI Taxonomy" id="614101"/>
    <lineage>
        <taxon>Eukaryota</taxon>
        <taxon>Metazoa</taxon>
        <taxon>Ecdysozoa</taxon>
        <taxon>Arthropoda</taxon>
        <taxon>Hexapoda</taxon>
        <taxon>Insecta</taxon>
        <taxon>Pterygota</taxon>
        <taxon>Neoptera</taxon>
        <taxon>Polyneoptera</taxon>
        <taxon>Phasmatodea</taxon>
        <taxon>Verophasmatodea</taxon>
        <taxon>Anareolatae</taxon>
        <taxon>Phasmatidae</taxon>
        <taxon>Eurycanthinae</taxon>
        <taxon>Dryococelus</taxon>
    </lineage>
</organism>
<sequence>MTPEGESGGSECIVPGRGEGEVGLRLRRGAIESAPAAAGSSLVESRHLDQHFGQQWIGRGDPIAWSASSPDLTLLDYFPWGHMKGLVYETPVESEEDLLERIMAAAYLGLSGNGDRVMVRQCADGGIGRGACEMKPFPGYSYGPMELWNDYGANRLTGCRVGDVYVTSQAACDARYICHNLGTTVGKFPTRLHNARYRETSMDTISVLIDIPFLRARILSALQAPMPSNTIPEISSKPAEHWWDRGALLPPRLLDCEAPADGSKRQLQQPSYRDVKTCGCATSHFLFDEAICGYAIARKYHYIIMSDKFIFPVYTYVPRPAIAPVIEKEKGLHRTEFRQRSGMFRIEAVFMCYFIPFLLATKYSSPLRWGWIRGWFGGESAPMYRFEYRPTHSGVGGVFMWAGNSPQNSRSADLGARLPTPFPTNPHRLFPYRTNPSGYSSLI</sequence>
<protein>
    <submittedName>
        <fullName evidence="1">Uncharacterized protein</fullName>
    </submittedName>
</protein>
<keyword evidence="2" id="KW-1185">Reference proteome</keyword>
<name>A0ABQ9HZ00_9NEOP</name>
<dbReference type="EMBL" id="JARBHB010000003">
    <property type="protein sequence ID" value="KAJ8889625.1"/>
    <property type="molecule type" value="Genomic_DNA"/>
</dbReference>